<dbReference type="EMBL" id="KM502564">
    <property type="protein sequence ID" value="AIZ77302.1"/>
    <property type="molecule type" value="Genomic_DNA"/>
</dbReference>
<evidence type="ECO:0000256" key="1">
    <source>
        <dbReference type="SAM" id="Phobius"/>
    </source>
</evidence>
<dbReference type="GeneID" id="22647449"/>
<evidence type="ECO:0000313" key="2">
    <source>
        <dbReference type="EMBL" id="AIZ77302.1"/>
    </source>
</evidence>
<dbReference type="InterPro" id="IPR006956">
    <property type="entry name" value="Poxvirus_L5"/>
</dbReference>
<name>A0A0A7MC40_9POXV</name>
<keyword evidence="1" id="KW-1133">Transmembrane helix</keyword>
<protein>
    <submittedName>
        <fullName evidence="2">Putative membrane protein</fullName>
    </submittedName>
</protein>
<reference evidence="2 3" key="1">
    <citation type="submission" date="2014-09" db="EMBL/GenBank/DDBJ databases">
        <title>Parapoxvirus (PPV) of red deer reveals sub-clinical infection and confirms a unique species.</title>
        <authorList>
            <person name="Friederichs S."/>
            <person name="Stefan K."/>
            <person name="Helmut B."/>
            <person name="Heike L."/>
            <person name="Mathias B."/>
        </authorList>
    </citation>
    <scope>NUCLEOTIDE SEQUENCE [LARGE SCALE GENOMIC DNA]</scope>
    <source>
        <strain evidence="2">HL953</strain>
    </source>
</reference>
<keyword evidence="3" id="KW-1185">Reference proteome</keyword>
<dbReference type="Pfam" id="PF04872">
    <property type="entry name" value="Pox_L5"/>
    <property type="match status" value="1"/>
</dbReference>
<sequence length="130" mass="14036">MSDVAARTPVVHLTPVFVEPTIKHSLLRSGPYLLLAALQLALALALAYFFFGDEARAVLRRARRDPSPLDAYANAELGCDGDRLMLALPEGRVPALALDGRPVALADCAGLLRRINGPRAVRLVDVLGRR</sequence>
<keyword evidence="1" id="KW-0812">Transmembrane</keyword>
<organism evidence="2 3">
    <name type="scientific">Parapoxvirus red deer/HL953</name>
    <dbReference type="NCBI Taxonomy" id="1579460"/>
    <lineage>
        <taxon>Viruses</taxon>
        <taxon>Varidnaviria</taxon>
        <taxon>Bamfordvirae</taxon>
        <taxon>Nucleocytoviricota</taxon>
        <taxon>Pokkesviricetes</taxon>
        <taxon>Chitovirales</taxon>
        <taxon>Poxviridae</taxon>
        <taxon>Chordopoxvirinae</taxon>
        <taxon>Parapoxvirus</taxon>
        <taxon>Parapoxvirus reddeerpox</taxon>
        <taxon>Red deerpox virus</taxon>
    </lineage>
</organism>
<accession>A0A0A7MC40</accession>
<proteinExistence type="predicted"/>
<dbReference type="Proteomes" id="UP000107385">
    <property type="component" value="Segment"/>
</dbReference>
<dbReference type="RefSeq" id="YP_009112790.1">
    <property type="nucleotide sequence ID" value="NC_025963.1"/>
</dbReference>
<keyword evidence="1" id="KW-0472">Membrane</keyword>
<dbReference type="KEGG" id="vg:22647449"/>
<dbReference type="OrthoDB" id="20833at10239"/>
<evidence type="ECO:0000313" key="3">
    <source>
        <dbReference type="Proteomes" id="UP000107385"/>
    </source>
</evidence>
<feature type="transmembrane region" description="Helical" evidence="1">
    <location>
        <begin position="32"/>
        <end position="51"/>
    </location>
</feature>